<keyword evidence="7 9" id="KW-1133">Transmembrane helix</keyword>
<evidence type="ECO:0000256" key="6">
    <source>
        <dbReference type="ARBA" id="ARBA00022970"/>
    </source>
</evidence>
<proteinExistence type="predicted"/>
<evidence type="ECO:0008006" key="12">
    <source>
        <dbReference type="Google" id="ProtNLM"/>
    </source>
</evidence>
<keyword evidence="11" id="KW-1185">Reference proteome</keyword>
<keyword evidence="8 9" id="KW-0472">Membrane</keyword>
<dbReference type="PANTHER" id="PTHR46997:SF2">
    <property type="entry name" value="TYROSINE-SPECIFIC TRANSPORT SYSTEM"/>
    <property type="match status" value="1"/>
</dbReference>
<evidence type="ECO:0000313" key="10">
    <source>
        <dbReference type="EMBL" id="BBJ31816.1"/>
    </source>
</evidence>
<reference evidence="10 11" key="1">
    <citation type="submission" date="2019-04" db="EMBL/GenBank/DDBJ databases">
        <title>Draft genome sequence of Rickettsia asiatica Maytaro1284.</title>
        <authorList>
            <person name="Thu M."/>
            <person name="Qiu Y."/>
            <person name="Nakao R."/>
        </authorList>
    </citation>
    <scope>NUCLEOTIDE SEQUENCE [LARGE SCALE GENOMIC DNA]</scope>
    <source>
        <strain evidence="10 11">Maytaro1284</strain>
    </source>
</reference>
<dbReference type="GO" id="GO:0015173">
    <property type="term" value="F:aromatic amino acid transmembrane transporter activity"/>
    <property type="evidence" value="ECO:0007669"/>
    <property type="project" value="InterPro"/>
</dbReference>
<evidence type="ECO:0000256" key="3">
    <source>
        <dbReference type="ARBA" id="ARBA00022475"/>
    </source>
</evidence>
<dbReference type="InterPro" id="IPR013059">
    <property type="entry name" value="Trp_tyr_transpt"/>
</dbReference>
<gene>
    <name evidence="10" type="ORF">RAS_09250</name>
</gene>
<keyword evidence="6" id="KW-0029">Amino-acid transport</keyword>
<dbReference type="EMBL" id="AP019563">
    <property type="protein sequence ID" value="BBJ31816.1"/>
    <property type="molecule type" value="Genomic_DNA"/>
</dbReference>
<keyword evidence="2" id="KW-0813">Transport</keyword>
<keyword evidence="5 9" id="KW-0812">Transmembrane</keyword>
<evidence type="ECO:0000256" key="5">
    <source>
        <dbReference type="ARBA" id="ARBA00022692"/>
    </source>
</evidence>
<organism evidence="10 11">
    <name type="scientific">Rickettsia asiatica</name>
    <dbReference type="NCBI Taxonomy" id="238800"/>
    <lineage>
        <taxon>Bacteria</taxon>
        <taxon>Pseudomonadati</taxon>
        <taxon>Pseudomonadota</taxon>
        <taxon>Alphaproteobacteria</taxon>
        <taxon>Rickettsiales</taxon>
        <taxon>Rickettsiaceae</taxon>
        <taxon>Rickettsieae</taxon>
        <taxon>Rickettsia</taxon>
        <taxon>spotted fever group</taxon>
    </lineage>
</organism>
<dbReference type="PANTHER" id="PTHR46997">
    <property type="entry name" value="LOW AFFINITY TRYPTOPHAN PERMEASE-RELATED"/>
    <property type="match status" value="1"/>
</dbReference>
<dbReference type="GO" id="GO:0005886">
    <property type="term" value="C:plasma membrane"/>
    <property type="evidence" value="ECO:0007669"/>
    <property type="project" value="UniProtKB-SubCell"/>
</dbReference>
<sequence>MQKLIGSILLISGTCIGSGMIALPMVLAKLGIIPSIIYTSVINLELNLQAGKGLTLGMLGKYFSGHTAQIIGTVSFKLLSYALLAVFIYGGSSILQKLLALNISITYIGAWYIIITSKVSRLYKSGAIYRITYNNCNFSYWTCFHDSVR</sequence>
<evidence type="ECO:0000256" key="8">
    <source>
        <dbReference type="ARBA" id="ARBA00023136"/>
    </source>
</evidence>
<dbReference type="Proteomes" id="UP000321183">
    <property type="component" value="Chromosome"/>
</dbReference>
<name>A0A510G813_9RICK</name>
<dbReference type="RefSeq" id="WP_232049142.1">
    <property type="nucleotide sequence ID" value="NZ_AP019563.1"/>
</dbReference>
<evidence type="ECO:0000256" key="2">
    <source>
        <dbReference type="ARBA" id="ARBA00022448"/>
    </source>
</evidence>
<dbReference type="AlphaFoldDB" id="A0A510G813"/>
<dbReference type="Pfam" id="PF03222">
    <property type="entry name" value="Trp_Tyr_perm"/>
    <property type="match status" value="1"/>
</dbReference>
<evidence type="ECO:0000256" key="7">
    <source>
        <dbReference type="ARBA" id="ARBA00022989"/>
    </source>
</evidence>
<dbReference type="InterPro" id="IPR018227">
    <property type="entry name" value="Amino_acid_transport_2"/>
</dbReference>
<comment type="subcellular location">
    <subcellularLocation>
        <location evidence="1">Cell inner membrane</location>
        <topology evidence="1">Multi-pass membrane protein</topology>
    </subcellularLocation>
</comment>
<feature type="transmembrane region" description="Helical" evidence="9">
    <location>
        <begin position="67"/>
        <end position="88"/>
    </location>
</feature>
<dbReference type="KEGG" id="ras:RAS_09250"/>
<evidence type="ECO:0000256" key="4">
    <source>
        <dbReference type="ARBA" id="ARBA00022519"/>
    </source>
</evidence>
<evidence type="ECO:0000256" key="9">
    <source>
        <dbReference type="SAM" id="Phobius"/>
    </source>
</evidence>
<accession>A0A510G813</accession>
<dbReference type="GO" id="GO:0003333">
    <property type="term" value="P:amino acid transmembrane transport"/>
    <property type="evidence" value="ECO:0007669"/>
    <property type="project" value="InterPro"/>
</dbReference>
<feature type="transmembrane region" description="Helical" evidence="9">
    <location>
        <begin position="94"/>
        <end position="115"/>
    </location>
</feature>
<keyword evidence="4" id="KW-0997">Cell inner membrane</keyword>
<evidence type="ECO:0000256" key="1">
    <source>
        <dbReference type="ARBA" id="ARBA00004429"/>
    </source>
</evidence>
<evidence type="ECO:0000313" key="11">
    <source>
        <dbReference type="Proteomes" id="UP000321183"/>
    </source>
</evidence>
<keyword evidence="3" id="KW-1003">Cell membrane</keyword>
<protein>
    <recommendedName>
        <fullName evidence="12">Membrane transporter protein</fullName>
    </recommendedName>
</protein>